<name>A0A9P1MX74_9PELO</name>
<proteinExistence type="predicted"/>
<gene>
    <name evidence="2" type="ORF">CAMP_LOCUS5669</name>
</gene>
<feature type="signal peptide" evidence="1">
    <location>
        <begin position="1"/>
        <end position="17"/>
    </location>
</feature>
<comment type="caution">
    <text evidence="2">The sequence shown here is derived from an EMBL/GenBank/DDBJ whole genome shotgun (WGS) entry which is preliminary data.</text>
</comment>
<keyword evidence="3" id="KW-1185">Reference proteome</keyword>
<evidence type="ECO:0008006" key="4">
    <source>
        <dbReference type="Google" id="ProtNLM"/>
    </source>
</evidence>
<evidence type="ECO:0000313" key="3">
    <source>
        <dbReference type="Proteomes" id="UP001152747"/>
    </source>
</evidence>
<feature type="chain" id="PRO_5040431217" description="SXP/RAL-2 family protein Ani s 5-like cation-binding domain-containing protein" evidence="1">
    <location>
        <begin position="18"/>
        <end position="155"/>
    </location>
</feature>
<accession>A0A9P1MX74</accession>
<evidence type="ECO:0000256" key="1">
    <source>
        <dbReference type="SAM" id="SignalP"/>
    </source>
</evidence>
<sequence length="155" mass="17361">MNFGFLITVIFLGAVGGETVQTTTFPSFVDDVQNLTQSVVYSFASLLNQYILEMTGYNLQYFNSFSNITSESLTFGNSQILRLSRALESFLEMFFNNLSGHSGTLTTILSETLILANDAVHNITGNVNKIQEIVDNNVHLPETLQKLQNFMRVLF</sequence>
<dbReference type="EMBL" id="CANHGI010000002">
    <property type="protein sequence ID" value="CAI5443032.1"/>
    <property type="molecule type" value="Genomic_DNA"/>
</dbReference>
<reference evidence="2" key="1">
    <citation type="submission" date="2022-11" db="EMBL/GenBank/DDBJ databases">
        <authorList>
            <person name="Kikuchi T."/>
        </authorList>
    </citation>
    <scope>NUCLEOTIDE SEQUENCE</scope>
    <source>
        <strain evidence="2">PS1010</strain>
    </source>
</reference>
<protein>
    <recommendedName>
        <fullName evidence="4">SXP/RAL-2 family protein Ani s 5-like cation-binding domain-containing protein</fullName>
    </recommendedName>
</protein>
<keyword evidence="1" id="KW-0732">Signal</keyword>
<dbReference type="AlphaFoldDB" id="A0A9P1MX74"/>
<evidence type="ECO:0000313" key="2">
    <source>
        <dbReference type="EMBL" id="CAI5443032.1"/>
    </source>
</evidence>
<organism evidence="2 3">
    <name type="scientific">Caenorhabditis angaria</name>
    <dbReference type="NCBI Taxonomy" id="860376"/>
    <lineage>
        <taxon>Eukaryota</taxon>
        <taxon>Metazoa</taxon>
        <taxon>Ecdysozoa</taxon>
        <taxon>Nematoda</taxon>
        <taxon>Chromadorea</taxon>
        <taxon>Rhabditida</taxon>
        <taxon>Rhabditina</taxon>
        <taxon>Rhabditomorpha</taxon>
        <taxon>Rhabditoidea</taxon>
        <taxon>Rhabditidae</taxon>
        <taxon>Peloderinae</taxon>
        <taxon>Caenorhabditis</taxon>
    </lineage>
</organism>
<dbReference type="Proteomes" id="UP001152747">
    <property type="component" value="Unassembled WGS sequence"/>
</dbReference>